<reference evidence="2" key="1">
    <citation type="submission" date="2022-01" db="EMBL/GenBank/DDBJ databases">
        <authorList>
            <person name="King R."/>
        </authorList>
    </citation>
    <scope>NUCLEOTIDE SEQUENCE</scope>
</reference>
<feature type="compositionally biased region" description="Low complexity" evidence="1">
    <location>
        <begin position="10"/>
        <end position="19"/>
    </location>
</feature>
<sequence length="134" mass="14879">MRTEEITERPPFSTSKDTTPPTPPLYASPILKAPPPNAHELTPNPTTALLNPPPPPPLQPKNRSSPSRPESEGRRPTTYATKSPPTTQIEPTQTREILPCHPNPHHPRNPVSSIKLKSPDQVQFKIQSQHFVLT</sequence>
<feature type="region of interest" description="Disordered" evidence="1">
    <location>
        <begin position="1"/>
        <end position="118"/>
    </location>
</feature>
<feature type="compositionally biased region" description="Pro residues" evidence="1">
    <location>
        <begin position="20"/>
        <end position="37"/>
    </location>
</feature>
<evidence type="ECO:0000313" key="2">
    <source>
        <dbReference type="EMBL" id="CAH1403492.1"/>
    </source>
</evidence>
<evidence type="ECO:0000256" key="1">
    <source>
        <dbReference type="SAM" id="MobiDB-lite"/>
    </source>
</evidence>
<feature type="compositionally biased region" description="Polar residues" evidence="1">
    <location>
        <begin position="78"/>
        <end position="95"/>
    </location>
</feature>
<dbReference type="AlphaFoldDB" id="A0A9P0HKN6"/>
<name>A0A9P0HKN6_NEZVI</name>
<gene>
    <name evidence="2" type="ORF">NEZAVI_LOCUS12095</name>
</gene>
<feature type="compositionally biased region" description="Low complexity" evidence="1">
    <location>
        <begin position="41"/>
        <end position="50"/>
    </location>
</feature>
<accession>A0A9P0HKN6</accession>
<dbReference type="Proteomes" id="UP001152798">
    <property type="component" value="Chromosome 5"/>
</dbReference>
<dbReference type="EMBL" id="OV725081">
    <property type="protein sequence ID" value="CAH1403492.1"/>
    <property type="molecule type" value="Genomic_DNA"/>
</dbReference>
<organism evidence="2 3">
    <name type="scientific">Nezara viridula</name>
    <name type="common">Southern green stink bug</name>
    <name type="synonym">Cimex viridulus</name>
    <dbReference type="NCBI Taxonomy" id="85310"/>
    <lineage>
        <taxon>Eukaryota</taxon>
        <taxon>Metazoa</taxon>
        <taxon>Ecdysozoa</taxon>
        <taxon>Arthropoda</taxon>
        <taxon>Hexapoda</taxon>
        <taxon>Insecta</taxon>
        <taxon>Pterygota</taxon>
        <taxon>Neoptera</taxon>
        <taxon>Paraneoptera</taxon>
        <taxon>Hemiptera</taxon>
        <taxon>Heteroptera</taxon>
        <taxon>Panheteroptera</taxon>
        <taxon>Pentatomomorpha</taxon>
        <taxon>Pentatomoidea</taxon>
        <taxon>Pentatomidae</taxon>
        <taxon>Pentatominae</taxon>
        <taxon>Nezara</taxon>
    </lineage>
</organism>
<keyword evidence="3" id="KW-1185">Reference proteome</keyword>
<proteinExistence type="predicted"/>
<protein>
    <submittedName>
        <fullName evidence="2">Uncharacterized protein</fullName>
    </submittedName>
</protein>
<evidence type="ECO:0000313" key="3">
    <source>
        <dbReference type="Proteomes" id="UP001152798"/>
    </source>
</evidence>